<dbReference type="Proteomes" id="UP000641137">
    <property type="component" value="Unassembled WGS sequence"/>
</dbReference>
<dbReference type="EMBL" id="BMZO01000001">
    <property type="protein sequence ID" value="GHC62206.1"/>
    <property type="molecule type" value="Genomic_DNA"/>
</dbReference>
<accession>A0A8J3DE40</accession>
<protein>
    <submittedName>
        <fullName evidence="1">Uncharacterized protein</fullName>
    </submittedName>
</protein>
<reference evidence="1" key="2">
    <citation type="submission" date="2020-09" db="EMBL/GenBank/DDBJ databases">
        <authorList>
            <person name="Sun Q."/>
            <person name="Kim S."/>
        </authorList>
    </citation>
    <scope>NUCLEOTIDE SEQUENCE</scope>
    <source>
        <strain evidence="1">KCTC 42097</strain>
    </source>
</reference>
<proteinExistence type="predicted"/>
<evidence type="ECO:0000313" key="2">
    <source>
        <dbReference type="Proteomes" id="UP000641137"/>
    </source>
</evidence>
<gene>
    <name evidence="1" type="ORF">GCM10010136_03230</name>
</gene>
<comment type="caution">
    <text evidence="1">The sequence shown here is derived from an EMBL/GenBank/DDBJ whole genome shotgun (WGS) entry which is preliminary data.</text>
</comment>
<keyword evidence="2" id="KW-1185">Reference proteome</keyword>
<evidence type="ECO:0000313" key="1">
    <source>
        <dbReference type="EMBL" id="GHC62206.1"/>
    </source>
</evidence>
<sequence length="81" mass="8704">MIGRLNLFGNNESAREAGPLTHARKQIAGQMKPTRPSTKALVGILLTHGARAFRSSQPKTLSRVKVCSPAGKAPVRIKLES</sequence>
<name>A0A8J3DE40_9HYPH</name>
<dbReference type="AlphaFoldDB" id="A0A8J3DE40"/>
<dbReference type="RefSeq" id="WP_189487188.1">
    <property type="nucleotide sequence ID" value="NZ_BMZO01000001.1"/>
</dbReference>
<reference evidence="1" key="1">
    <citation type="journal article" date="2014" name="Int. J. Syst. Evol. Microbiol.">
        <title>Complete genome sequence of Corynebacterium casei LMG S-19264T (=DSM 44701T), isolated from a smear-ripened cheese.</title>
        <authorList>
            <consortium name="US DOE Joint Genome Institute (JGI-PGF)"/>
            <person name="Walter F."/>
            <person name="Albersmeier A."/>
            <person name="Kalinowski J."/>
            <person name="Ruckert C."/>
        </authorList>
    </citation>
    <scope>NUCLEOTIDE SEQUENCE</scope>
    <source>
        <strain evidence="1">KCTC 42097</strain>
    </source>
</reference>
<organism evidence="1 2">
    <name type="scientific">Limoniibacter endophyticus</name>
    <dbReference type="NCBI Taxonomy" id="1565040"/>
    <lineage>
        <taxon>Bacteria</taxon>
        <taxon>Pseudomonadati</taxon>
        <taxon>Pseudomonadota</taxon>
        <taxon>Alphaproteobacteria</taxon>
        <taxon>Hyphomicrobiales</taxon>
        <taxon>Bartonellaceae</taxon>
        <taxon>Limoniibacter</taxon>
    </lineage>
</organism>